<proteinExistence type="predicted"/>
<protein>
    <submittedName>
        <fullName evidence="2">Uncharacterized protein</fullName>
    </submittedName>
</protein>
<dbReference type="Proteomes" id="UP000072741">
    <property type="component" value="Unassembled WGS sequence"/>
</dbReference>
<sequence>MRGMSNAPSEKPDPAGEGQTRTKQSHGHAPRMPHERDQSADSQEARDGQPTERGKRALDDLESGRKDTDRGQVAHDIYQKQK</sequence>
<name>A0A147GM73_9BURK</name>
<reference evidence="2 3" key="1">
    <citation type="journal article" date="2016" name="Front. Microbiol.">
        <title>Genomic Resource of Rice Seed Associated Bacteria.</title>
        <authorList>
            <person name="Midha S."/>
            <person name="Bansal K."/>
            <person name="Sharma S."/>
            <person name="Kumar N."/>
            <person name="Patil P.P."/>
            <person name="Chaudhry V."/>
            <person name="Patil P.B."/>
        </authorList>
    </citation>
    <scope>NUCLEOTIDE SEQUENCE [LARGE SCALE GENOMIC DNA]</scope>
    <source>
        <strain evidence="2 3">NS331</strain>
    </source>
</reference>
<dbReference type="EMBL" id="LDSL01000184">
    <property type="protein sequence ID" value="KTT14534.1"/>
    <property type="molecule type" value="Genomic_DNA"/>
</dbReference>
<accession>A0A147GM73</accession>
<gene>
    <name evidence="2" type="ORF">NS331_23410</name>
</gene>
<comment type="caution">
    <text evidence="2">The sequence shown here is derived from an EMBL/GenBank/DDBJ whole genome shotgun (WGS) entry which is preliminary data.</text>
</comment>
<keyword evidence="3" id="KW-1185">Reference proteome</keyword>
<feature type="region of interest" description="Disordered" evidence="1">
    <location>
        <begin position="1"/>
        <end position="82"/>
    </location>
</feature>
<evidence type="ECO:0000256" key="1">
    <source>
        <dbReference type="SAM" id="MobiDB-lite"/>
    </source>
</evidence>
<evidence type="ECO:0000313" key="2">
    <source>
        <dbReference type="EMBL" id="KTT14534.1"/>
    </source>
</evidence>
<evidence type="ECO:0000313" key="3">
    <source>
        <dbReference type="Proteomes" id="UP000072741"/>
    </source>
</evidence>
<feature type="compositionally biased region" description="Basic and acidic residues" evidence="1">
    <location>
        <begin position="32"/>
        <end position="82"/>
    </location>
</feature>
<dbReference type="AlphaFoldDB" id="A0A147GM73"/>
<organism evidence="2 3">
    <name type="scientific">Pseudacidovorax intermedius</name>
    <dbReference type="NCBI Taxonomy" id="433924"/>
    <lineage>
        <taxon>Bacteria</taxon>
        <taxon>Pseudomonadati</taxon>
        <taxon>Pseudomonadota</taxon>
        <taxon>Betaproteobacteria</taxon>
        <taxon>Burkholderiales</taxon>
        <taxon>Comamonadaceae</taxon>
        <taxon>Pseudacidovorax</taxon>
    </lineage>
</organism>
<dbReference type="OrthoDB" id="8852824at2"/>